<dbReference type="GO" id="GO:0015221">
    <property type="term" value="F:lipopolysaccharide transmembrane transporter activity"/>
    <property type="evidence" value="ECO:0007669"/>
    <property type="project" value="InterPro"/>
</dbReference>
<dbReference type="Proteomes" id="UP000597507">
    <property type="component" value="Unassembled WGS sequence"/>
</dbReference>
<feature type="compositionally biased region" description="Low complexity" evidence="1">
    <location>
        <begin position="21"/>
        <end position="38"/>
    </location>
</feature>
<evidence type="ECO:0000313" key="2">
    <source>
        <dbReference type="EMBL" id="GGG20637.1"/>
    </source>
</evidence>
<accession>A0A8J3EA11</accession>
<dbReference type="AlphaFoldDB" id="A0A8J3EA11"/>
<dbReference type="Gene3D" id="2.60.450.10">
    <property type="entry name" value="Lipopolysaccharide (LPS) transport protein A like domain"/>
    <property type="match status" value="1"/>
</dbReference>
<name>A0A8J3EA11_9PROT</name>
<dbReference type="Pfam" id="PF06835">
    <property type="entry name" value="LptC"/>
    <property type="match status" value="1"/>
</dbReference>
<evidence type="ECO:0000256" key="1">
    <source>
        <dbReference type="SAM" id="MobiDB-lite"/>
    </source>
</evidence>
<feature type="region of interest" description="Disordered" evidence="1">
    <location>
        <begin position="1"/>
        <end position="46"/>
    </location>
</feature>
<evidence type="ECO:0008006" key="4">
    <source>
        <dbReference type="Google" id="ProtNLM"/>
    </source>
</evidence>
<comment type="caution">
    <text evidence="2">The sequence shown here is derived from an EMBL/GenBank/DDBJ whole genome shotgun (WGS) entry which is preliminary data.</text>
</comment>
<dbReference type="InterPro" id="IPR026265">
    <property type="entry name" value="LptC"/>
</dbReference>
<dbReference type="InterPro" id="IPR010664">
    <property type="entry name" value="LipoPS_assembly_LptC-rel"/>
</dbReference>
<evidence type="ECO:0000313" key="3">
    <source>
        <dbReference type="Proteomes" id="UP000597507"/>
    </source>
</evidence>
<dbReference type="EMBL" id="BMKS01000002">
    <property type="protein sequence ID" value="GGG20637.1"/>
    <property type="molecule type" value="Genomic_DNA"/>
</dbReference>
<protein>
    <recommendedName>
        <fullName evidence="4">LPS export ABC transporter periplasmic protein LptC</fullName>
    </recommendedName>
</protein>
<sequence length="242" mass="25991">MAADGGGLHPGGAAPRPPGRAQPAVPAAAPRRAIPAPSRQRRAPTRRQMARRAFLLRWAKRILPLLGVALLLTIALWSEYAREEQRLRVGVRDLGLRPDAMSVLHPRYQGVDEKNRPFTVTAEVAVQGGEDDLLTLDAPRADIVLEDGGWVLLEARQGRYAKARSHLELDGAVTLYHDNGTMLTTERATIALAEGAARGDAPVAAQGPFGTLTGEGFRLSERGAVIEVTGRARAVLEADGPR</sequence>
<feature type="compositionally biased region" description="Gly residues" evidence="1">
    <location>
        <begin position="1"/>
        <end position="10"/>
    </location>
</feature>
<reference evidence="2 3" key="1">
    <citation type="journal article" date="2014" name="Int. J. Syst. Evol. Microbiol.">
        <title>Complete genome sequence of Corynebacterium casei LMG S-19264T (=DSM 44701T), isolated from a smear-ripened cheese.</title>
        <authorList>
            <consortium name="US DOE Joint Genome Institute (JGI-PGF)"/>
            <person name="Walter F."/>
            <person name="Albersmeier A."/>
            <person name="Kalinowski J."/>
            <person name="Ruckert C."/>
        </authorList>
    </citation>
    <scope>NUCLEOTIDE SEQUENCE [LARGE SCALE GENOMIC DNA]</scope>
    <source>
        <strain evidence="2 3">CGMCC 1.16330</strain>
    </source>
</reference>
<organism evidence="2 3">
    <name type="scientific">Caldovatus sediminis</name>
    <dbReference type="NCBI Taxonomy" id="2041189"/>
    <lineage>
        <taxon>Bacteria</taxon>
        <taxon>Pseudomonadati</taxon>
        <taxon>Pseudomonadota</taxon>
        <taxon>Alphaproteobacteria</taxon>
        <taxon>Acetobacterales</taxon>
        <taxon>Roseomonadaceae</taxon>
        <taxon>Caldovatus</taxon>
    </lineage>
</organism>
<dbReference type="NCBIfam" id="TIGR04409">
    <property type="entry name" value="LptC_YrbK"/>
    <property type="match status" value="1"/>
</dbReference>
<dbReference type="GO" id="GO:0005886">
    <property type="term" value="C:plasma membrane"/>
    <property type="evidence" value="ECO:0007669"/>
    <property type="project" value="InterPro"/>
</dbReference>
<proteinExistence type="predicted"/>
<keyword evidence="3" id="KW-1185">Reference proteome</keyword>
<gene>
    <name evidence="2" type="ORF">GCM10010964_06060</name>
</gene>